<evidence type="ECO:0000313" key="2">
    <source>
        <dbReference type="Proteomes" id="UP000281028"/>
    </source>
</evidence>
<dbReference type="EMBL" id="RIAR02000001">
    <property type="protein sequence ID" value="NSL85691.1"/>
    <property type="molecule type" value="Genomic_DNA"/>
</dbReference>
<gene>
    <name evidence="1" type="ORF">ECE50_002540</name>
</gene>
<accession>A0A3S1D628</accession>
<sequence length="297" mass="34001">MHSLKILSCCTLFIGLLSACKKNDNNTPPSKKADTYYQLPQGHAAFDQQIVNWYHQYNTYVLYRFTEKEFKYGITGFYPQAMLCKTADTCSMPAAVSFLKNYWFDFYTDDFLRKFLPFKILLAGQMFRSDDGFDTTTVRITYPMAGLDYIIIPHVDSAFATMPSAQRQLLKTALNITFLHSLFFGSSDFTPGKITPPAAFFEVSPYNRKGITNADKYQYGFLLLGMDNNQQFTAPGKYEDFEIYLETILSTPSRILATTLLSPAKDPNGLIRKKCDIIIRYFKEEHKVDIQGIADKK</sequence>
<evidence type="ECO:0000313" key="1">
    <source>
        <dbReference type="EMBL" id="NSL85691.1"/>
    </source>
</evidence>
<reference evidence="1" key="1">
    <citation type="submission" date="2020-05" db="EMBL/GenBank/DDBJ databases">
        <title>Chitinophaga laudate sp. nov., isolated from a tropical peat swamp.</title>
        <authorList>
            <person name="Goh C.B.S."/>
            <person name="Lee M.S."/>
            <person name="Parimannan S."/>
            <person name="Pasbakhsh P."/>
            <person name="Yule C.M."/>
            <person name="Rajandas H."/>
            <person name="Loke S."/>
            <person name="Croft L."/>
            <person name="Tan J.B.L."/>
        </authorList>
    </citation>
    <scope>NUCLEOTIDE SEQUENCE</scope>
    <source>
        <strain evidence="1">Mgbs1</strain>
    </source>
</reference>
<dbReference type="OrthoDB" id="1100648at2"/>
<keyword evidence="2" id="KW-1185">Reference proteome</keyword>
<dbReference type="AlphaFoldDB" id="A0A3S1D628"/>
<protein>
    <submittedName>
        <fullName evidence="1">Uncharacterized protein</fullName>
    </submittedName>
</protein>
<organism evidence="1 2">
    <name type="scientific">Chitinophaga solisilvae</name>
    <dbReference type="NCBI Taxonomy" id="1233460"/>
    <lineage>
        <taxon>Bacteria</taxon>
        <taxon>Pseudomonadati</taxon>
        <taxon>Bacteroidota</taxon>
        <taxon>Chitinophagia</taxon>
        <taxon>Chitinophagales</taxon>
        <taxon>Chitinophagaceae</taxon>
        <taxon>Chitinophaga</taxon>
    </lineage>
</organism>
<dbReference type="PROSITE" id="PS51257">
    <property type="entry name" value="PROKAR_LIPOPROTEIN"/>
    <property type="match status" value="1"/>
</dbReference>
<dbReference type="Proteomes" id="UP000281028">
    <property type="component" value="Unassembled WGS sequence"/>
</dbReference>
<dbReference type="Gene3D" id="3.40.390.70">
    <property type="match status" value="1"/>
</dbReference>
<comment type="caution">
    <text evidence="1">The sequence shown here is derived from an EMBL/GenBank/DDBJ whole genome shotgun (WGS) entry which is preliminary data.</text>
</comment>
<name>A0A3S1D628_9BACT</name>
<proteinExistence type="predicted"/>